<evidence type="ECO:0000313" key="15">
    <source>
        <dbReference type="Proteomes" id="UP000683360"/>
    </source>
</evidence>
<keyword evidence="7" id="KW-1133">Transmembrane helix</keyword>
<dbReference type="SUPFAM" id="SSF55073">
    <property type="entry name" value="Nucleotide cyclase"/>
    <property type="match status" value="1"/>
</dbReference>
<keyword evidence="11" id="KW-0141">cGMP biosynthesis</keyword>
<evidence type="ECO:0000256" key="1">
    <source>
        <dbReference type="ARBA" id="ARBA00004370"/>
    </source>
</evidence>
<dbReference type="GO" id="GO:0005737">
    <property type="term" value="C:cytoplasm"/>
    <property type="evidence" value="ECO:0007669"/>
    <property type="project" value="UniProtKB-SubCell"/>
</dbReference>
<keyword evidence="6" id="KW-0547">Nucleotide-binding</keyword>
<dbReference type="GO" id="GO:0004016">
    <property type="term" value="F:adenylate cyclase activity"/>
    <property type="evidence" value="ECO:0007669"/>
    <property type="project" value="TreeGrafter"/>
</dbReference>
<dbReference type="Proteomes" id="UP000683360">
    <property type="component" value="Unassembled WGS sequence"/>
</dbReference>
<organism evidence="14 15">
    <name type="scientific">Mytilus edulis</name>
    <name type="common">Blue mussel</name>
    <dbReference type="NCBI Taxonomy" id="6550"/>
    <lineage>
        <taxon>Eukaryota</taxon>
        <taxon>Metazoa</taxon>
        <taxon>Spiralia</taxon>
        <taxon>Lophotrochozoa</taxon>
        <taxon>Mollusca</taxon>
        <taxon>Bivalvia</taxon>
        <taxon>Autobranchia</taxon>
        <taxon>Pteriomorphia</taxon>
        <taxon>Mytilida</taxon>
        <taxon>Mytiloidea</taxon>
        <taxon>Mytilidae</taxon>
        <taxon>Mytilinae</taxon>
        <taxon>Mytilus</taxon>
    </lineage>
</organism>
<keyword evidence="8" id="KW-0342">GTP-binding</keyword>
<comment type="caution">
    <text evidence="14">The sequence shown here is derived from an EMBL/GenBank/DDBJ whole genome shotgun (WGS) entry which is preliminary data.</text>
</comment>
<dbReference type="GO" id="GO:0005525">
    <property type="term" value="F:GTP binding"/>
    <property type="evidence" value="ECO:0007669"/>
    <property type="project" value="UniProtKB-KW"/>
</dbReference>
<keyword evidence="4" id="KW-0963">Cytoplasm</keyword>
<dbReference type="PANTHER" id="PTHR11920">
    <property type="entry name" value="GUANYLYL CYCLASE"/>
    <property type="match status" value="1"/>
</dbReference>
<evidence type="ECO:0000256" key="5">
    <source>
        <dbReference type="ARBA" id="ARBA00022692"/>
    </source>
</evidence>
<dbReference type="Pfam" id="PF00211">
    <property type="entry name" value="Guanylate_cyc"/>
    <property type="match status" value="1"/>
</dbReference>
<evidence type="ECO:0000313" key="14">
    <source>
        <dbReference type="EMBL" id="CAG2227200.1"/>
    </source>
</evidence>
<dbReference type="GO" id="GO:0007168">
    <property type="term" value="P:receptor guanylyl cyclase signaling pathway"/>
    <property type="evidence" value="ECO:0007669"/>
    <property type="project" value="TreeGrafter"/>
</dbReference>
<dbReference type="GO" id="GO:0004383">
    <property type="term" value="F:guanylate cyclase activity"/>
    <property type="evidence" value="ECO:0007669"/>
    <property type="project" value="UniProtKB-EC"/>
</dbReference>
<evidence type="ECO:0000259" key="13">
    <source>
        <dbReference type="PROSITE" id="PS50125"/>
    </source>
</evidence>
<feature type="domain" description="Guanylate cyclase" evidence="13">
    <location>
        <begin position="25"/>
        <end position="153"/>
    </location>
</feature>
<dbReference type="GO" id="GO:0005886">
    <property type="term" value="C:plasma membrane"/>
    <property type="evidence" value="ECO:0007669"/>
    <property type="project" value="TreeGrafter"/>
</dbReference>
<keyword evidence="10 12" id="KW-0456">Lyase</keyword>
<keyword evidence="9" id="KW-0472">Membrane</keyword>
<sequence>MLPTKVATELLAGRTVDAEKFENVTILFSDIVTFTKIASACTPMDIVNLLNNLYQRFDNLTTVHNVYKVETIGDAYMVVSGVPTRTNSHAENVANFSLDMVNEAGKVQSPATGESIQIRVVFHSGSVVAGVVGLKMPRYCLFGDTVNTSSRMESQGIPARVHASPQSAKLFIDKWYIFRDRGKKKIKGKGLMSTYILINRFGQTYE</sequence>
<dbReference type="SMART" id="SM00044">
    <property type="entry name" value="CYCc"/>
    <property type="match status" value="1"/>
</dbReference>
<keyword evidence="15" id="KW-1185">Reference proteome</keyword>
<evidence type="ECO:0000256" key="9">
    <source>
        <dbReference type="ARBA" id="ARBA00023136"/>
    </source>
</evidence>
<accession>A0A8S3TDI9</accession>
<dbReference type="PROSITE" id="PS50125">
    <property type="entry name" value="GUANYLATE_CYCLASE_2"/>
    <property type="match status" value="1"/>
</dbReference>
<dbReference type="GO" id="GO:0035556">
    <property type="term" value="P:intracellular signal transduction"/>
    <property type="evidence" value="ECO:0007669"/>
    <property type="project" value="InterPro"/>
</dbReference>
<dbReference type="Gene3D" id="3.30.70.1230">
    <property type="entry name" value="Nucleotide cyclase"/>
    <property type="match status" value="1"/>
</dbReference>
<dbReference type="GO" id="GO:0001653">
    <property type="term" value="F:peptide receptor activity"/>
    <property type="evidence" value="ECO:0007669"/>
    <property type="project" value="TreeGrafter"/>
</dbReference>
<evidence type="ECO:0000256" key="6">
    <source>
        <dbReference type="ARBA" id="ARBA00022741"/>
    </source>
</evidence>
<dbReference type="EC" id="4.6.1.2" evidence="3"/>
<evidence type="ECO:0000256" key="7">
    <source>
        <dbReference type="ARBA" id="ARBA00022989"/>
    </source>
</evidence>
<evidence type="ECO:0000256" key="4">
    <source>
        <dbReference type="ARBA" id="ARBA00022490"/>
    </source>
</evidence>
<evidence type="ECO:0000256" key="3">
    <source>
        <dbReference type="ARBA" id="ARBA00012202"/>
    </source>
</evidence>
<dbReference type="InterPro" id="IPR018297">
    <property type="entry name" value="A/G_cyclase_CS"/>
</dbReference>
<evidence type="ECO:0000256" key="12">
    <source>
        <dbReference type="RuleBase" id="RU000405"/>
    </source>
</evidence>
<evidence type="ECO:0000256" key="2">
    <source>
        <dbReference type="ARBA" id="ARBA00004496"/>
    </source>
</evidence>
<keyword evidence="5" id="KW-0812">Transmembrane</keyword>
<dbReference type="EMBL" id="CAJPWZ010001953">
    <property type="protein sequence ID" value="CAG2227200.1"/>
    <property type="molecule type" value="Genomic_DNA"/>
</dbReference>
<proteinExistence type="inferred from homology"/>
<dbReference type="CDD" id="cd07302">
    <property type="entry name" value="CHD"/>
    <property type="match status" value="1"/>
</dbReference>
<comment type="subcellular location">
    <subcellularLocation>
        <location evidence="2">Cytoplasm</location>
    </subcellularLocation>
    <subcellularLocation>
        <location evidence="1">Membrane</location>
    </subcellularLocation>
</comment>
<dbReference type="AlphaFoldDB" id="A0A8S3TDI9"/>
<evidence type="ECO:0000256" key="10">
    <source>
        <dbReference type="ARBA" id="ARBA00023239"/>
    </source>
</evidence>
<evidence type="ECO:0000256" key="11">
    <source>
        <dbReference type="ARBA" id="ARBA00023293"/>
    </source>
</evidence>
<dbReference type="InterPro" id="IPR050401">
    <property type="entry name" value="Cyclic_nucleotide_synthase"/>
</dbReference>
<dbReference type="PANTHER" id="PTHR11920:SF335">
    <property type="entry name" value="GUANYLATE CYCLASE"/>
    <property type="match status" value="1"/>
</dbReference>
<reference evidence="14" key="1">
    <citation type="submission" date="2021-03" db="EMBL/GenBank/DDBJ databases">
        <authorList>
            <person name="Bekaert M."/>
        </authorList>
    </citation>
    <scope>NUCLEOTIDE SEQUENCE</scope>
</reference>
<dbReference type="InterPro" id="IPR001054">
    <property type="entry name" value="A/G_cyclase"/>
</dbReference>
<gene>
    <name evidence="14" type="ORF">MEDL_40223</name>
</gene>
<dbReference type="InterPro" id="IPR029787">
    <property type="entry name" value="Nucleotide_cyclase"/>
</dbReference>
<protein>
    <recommendedName>
        <fullName evidence="3">guanylate cyclase</fullName>
        <ecNumber evidence="3">4.6.1.2</ecNumber>
    </recommendedName>
</protein>
<comment type="similarity">
    <text evidence="12">Belongs to the adenylyl cyclase class-4/guanylyl cyclase family.</text>
</comment>
<dbReference type="FunFam" id="3.30.70.1230:FF:000007">
    <property type="entry name" value="Guanylate cyclase soluble subunit alpha-3"/>
    <property type="match status" value="1"/>
</dbReference>
<evidence type="ECO:0000256" key="8">
    <source>
        <dbReference type="ARBA" id="ARBA00023134"/>
    </source>
</evidence>
<name>A0A8S3TDI9_MYTED</name>
<dbReference type="PROSITE" id="PS00452">
    <property type="entry name" value="GUANYLATE_CYCLASE_1"/>
    <property type="match status" value="1"/>
</dbReference>
<dbReference type="OrthoDB" id="6127067at2759"/>